<evidence type="ECO:0000259" key="7">
    <source>
        <dbReference type="Pfam" id="PF07714"/>
    </source>
</evidence>
<dbReference type="PROSITE" id="PS00107">
    <property type="entry name" value="PROTEIN_KINASE_ATP"/>
    <property type="match status" value="1"/>
</dbReference>
<evidence type="ECO:0000313" key="9">
    <source>
        <dbReference type="Proteomes" id="UP001472677"/>
    </source>
</evidence>
<proteinExistence type="predicted"/>
<dbReference type="Proteomes" id="UP001472677">
    <property type="component" value="Unassembled WGS sequence"/>
</dbReference>
<dbReference type="PANTHER" id="PTHR47974:SF18">
    <property type="entry name" value="RECEPTOR-LIKE SERINE_THREONINE-PROTEIN KINASE"/>
    <property type="match status" value="1"/>
</dbReference>
<dbReference type="Pfam" id="PF07714">
    <property type="entry name" value="PK_Tyr_Ser-Thr"/>
    <property type="match status" value="1"/>
</dbReference>
<keyword evidence="6" id="KW-0547">Nucleotide-binding</keyword>
<dbReference type="Gene3D" id="3.30.200.20">
    <property type="entry name" value="Phosphorylase Kinase, domain 1"/>
    <property type="match status" value="1"/>
</dbReference>
<comment type="caution">
    <text evidence="8">The sequence shown here is derived from an EMBL/GenBank/DDBJ whole genome shotgun (WGS) entry which is preliminary data.</text>
</comment>
<evidence type="ECO:0000313" key="8">
    <source>
        <dbReference type="EMBL" id="KAK8579047.1"/>
    </source>
</evidence>
<reference evidence="8 9" key="1">
    <citation type="journal article" date="2024" name="G3 (Bethesda)">
        <title>Genome assembly of Hibiscus sabdariffa L. provides insights into metabolisms of medicinal natural products.</title>
        <authorList>
            <person name="Kim T."/>
        </authorList>
    </citation>
    <scope>NUCLEOTIDE SEQUENCE [LARGE SCALE GENOMIC DNA]</scope>
    <source>
        <strain evidence="8">TK-2024</strain>
        <tissue evidence="8">Old leaves</tissue>
    </source>
</reference>
<keyword evidence="6" id="KW-0067">ATP-binding</keyword>
<keyword evidence="3" id="KW-0732">Signal</keyword>
<feature type="domain" description="Serine-threonine/tyrosine-protein kinase catalytic" evidence="7">
    <location>
        <begin position="21"/>
        <end position="66"/>
    </location>
</feature>
<comment type="subcellular location">
    <subcellularLocation>
        <location evidence="1">Membrane</location>
        <topology evidence="1">Single-pass membrane protein</topology>
    </subcellularLocation>
</comment>
<dbReference type="SUPFAM" id="SSF56112">
    <property type="entry name" value="Protein kinase-like (PK-like)"/>
    <property type="match status" value="1"/>
</dbReference>
<gene>
    <name evidence="8" type="ORF">V6N12_069382</name>
</gene>
<dbReference type="InterPro" id="IPR001245">
    <property type="entry name" value="Ser-Thr/Tyr_kinase_cat_dom"/>
</dbReference>
<keyword evidence="4" id="KW-1133">Transmembrane helix</keyword>
<feature type="binding site" evidence="6">
    <location>
        <position position="50"/>
    </location>
    <ligand>
        <name>ATP</name>
        <dbReference type="ChEBI" id="CHEBI:30616"/>
    </ligand>
</feature>
<accession>A0ABR2FDP6</accession>
<dbReference type="EMBL" id="JBBPBM010000006">
    <property type="protein sequence ID" value="KAK8579047.1"/>
    <property type="molecule type" value="Genomic_DNA"/>
</dbReference>
<name>A0ABR2FDP6_9ROSI</name>
<evidence type="ECO:0000256" key="2">
    <source>
        <dbReference type="ARBA" id="ARBA00022692"/>
    </source>
</evidence>
<protein>
    <recommendedName>
        <fullName evidence="7">Serine-threonine/tyrosine-protein kinase catalytic domain-containing protein</fullName>
    </recommendedName>
</protein>
<sequence>MPAIYLPSFTYGGLEKATNGFEEQLGSGAFGTVYKGDVPSEPRKLIAVKKLNKTESNGDQEFQAEFAAGGDLLPKEPFS</sequence>
<evidence type="ECO:0000256" key="1">
    <source>
        <dbReference type="ARBA" id="ARBA00004167"/>
    </source>
</evidence>
<evidence type="ECO:0000256" key="5">
    <source>
        <dbReference type="ARBA" id="ARBA00023136"/>
    </source>
</evidence>
<evidence type="ECO:0000256" key="3">
    <source>
        <dbReference type="ARBA" id="ARBA00022729"/>
    </source>
</evidence>
<dbReference type="InterPro" id="IPR017441">
    <property type="entry name" value="Protein_kinase_ATP_BS"/>
</dbReference>
<keyword evidence="2" id="KW-0812">Transmembrane</keyword>
<evidence type="ECO:0000256" key="6">
    <source>
        <dbReference type="PROSITE-ProRule" id="PRU10141"/>
    </source>
</evidence>
<dbReference type="PANTHER" id="PTHR47974">
    <property type="entry name" value="OS07G0415500 PROTEIN"/>
    <property type="match status" value="1"/>
</dbReference>
<dbReference type="InterPro" id="IPR011009">
    <property type="entry name" value="Kinase-like_dom_sf"/>
</dbReference>
<keyword evidence="9" id="KW-1185">Reference proteome</keyword>
<keyword evidence="5" id="KW-0472">Membrane</keyword>
<evidence type="ECO:0000256" key="4">
    <source>
        <dbReference type="ARBA" id="ARBA00022989"/>
    </source>
</evidence>
<organism evidence="8 9">
    <name type="scientific">Hibiscus sabdariffa</name>
    <name type="common">roselle</name>
    <dbReference type="NCBI Taxonomy" id="183260"/>
    <lineage>
        <taxon>Eukaryota</taxon>
        <taxon>Viridiplantae</taxon>
        <taxon>Streptophyta</taxon>
        <taxon>Embryophyta</taxon>
        <taxon>Tracheophyta</taxon>
        <taxon>Spermatophyta</taxon>
        <taxon>Magnoliopsida</taxon>
        <taxon>eudicotyledons</taxon>
        <taxon>Gunneridae</taxon>
        <taxon>Pentapetalae</taxon>
        <taxon>rosids</taxon>
        <taxon>malvids</taxon>
        <taxon>Malvales</taxon>
        <taxon>Malvaceae</taxon>
        <taxon>Malvoideae</taxon>
        <taxon>Hibiscus</taxon>
    </lineage>
</organism>